<dbReference type="OMA" id="QTMHEHE"/>
<keyword evidence="4" id="KW-1185">Reference proteome</keyword>
<evidence type="ECO:0000259" key="2">
    <source>
        <dbReference type="Pfam" id="PF00168"/>
    </source>
</evidence>
<sequence>MSFSLNKLKSLLPGHRASGGRYDNRHSVSLEPEVGFQLTLDPGPCRANGAQVSDGASGESNKYSNGIPELNVHLIGARHLPSLFGLKTVQGYVIKVKVFPGSTRYESTIQTCTWPKFNENFKFPMGSETKSSIKRYTKEYSPNEPLPKKLFEGQFLVFTVYALLELPAGQGFNRFSGVYRSLKEKSNSLIPKNKVASSSNDKKKESVPKTEETNAVLTASESKRNVGTVTCFLDPKIFKENTRTGQFYTDELWLPMKDLTATPVKSSNITTSAKGQIEIILEISDECPDNISTSEEKPAETDSKESLKRHWSLSKVSEVKKKITSKTSKAPKELHLKVTTTRMRCPIKVKEEFESVAGEIYVKTTVFEHNILVNSWKCDMFRPSLSTRWDPSFSTIYVPLNNNSSSLDNVSIKTMVATKNKMGRKIVLGTVFIGAGTTGQSFDHWQTVMTVRNKSVPMWHSFQ</sequence>
<gene>
    <name evidence="3" type="ORF">HERILL_LOCUS5977</name>
</gene>
<proteinExistence type="predicted"/>
<dbReference type="InterPro" id="IPR000008">
    <property type="entry name" value="C2_dom"/>
</dbReference>
<dbReference type="Gene3D" id="2.60.40.150">
    <property type="entry name" value="C2 domain"/>
    <property type="match status" value="1"/>
</dbReference>
<dbReference type="AlphaFoldDB" id="A0A7R8YRZ1"/>
<dbReference type="OrthoDB" id="8251120at2759"/>
<dbReference type="CDD" id="cd00030">
    <property type="entry name" value="C2"/>
    <property type="match status" value="1"/>
</dbReference>
<dbReference type="InParanoid" id="A0A7R8YRZ1"/>
<feature type="compositionally biased region" description="Polar residues" evidence="1">
    <location>
        <begin position="190"/>
        <end position="199"/>
    </location>
</feature>
<feature type="domain" description="C2" evidence="2">
    <location>
        <begin position="70"/>
        <end position="132"/>
    </location>
</feature>
<accession>A0A7R8YRZ1</accession>
<organism evidence="3 4">
    <name type="scientific">Hermetia illucens</name>
    <name type="common">Black soldier fly</name>
    <dbReference type="NCBI Taxonomy" id="343691"/>
    <lineage>
        <taxon>Eukaryota</taxon>
        <taxon>Metazoa</taxon>
        <taxon>Ecdysozoa</taxon>
        <taxon>Arthropoda</taxon>
        <taxon>Hexapoda</taxon>
        <taxon>Insecta</taxon>
        <taxon>Pterygota</taxon>
        <taxon>Neoptera</taxon>
        <taxon>Endopterygota</taxon>
        <taxon>Diptera</taxon>
        <taxon>Brachycera</taxon>
        <taxon>Stratiomyomorpha</taxon>
        <taxon>Stratiomyidae</taxon>
        <taxon>Hermetiinae</taxon>
        <taxon>Hermetia</taxon>
    </lineage>
</organism>
<dbReference type="InterPro" id="IPR035892">
    <property type="entry name" value="C2_domain_sf"/>
</dbReference>
<dbReference type="SUPFAM" id="SSF49562">
    <property type="entry name" value="C2 domain (Calcium/lipid-binding domain, CaLB)"/>
    <property type="match status" value="1"/>
</dbReference>
<evidence type="ECO:0000313" key="3">
    <source>
        <dbReference type="EMBL" id="CAD7082981.1"/>
    </source>
</evidence>
<dbReference type="EMBL" id="LR899010">
    <property type="protein sequence ID" value="CAD7082981.1"/>
    <property type="molecule type" value="Genomic_DNA"/>
</dbReference>
<dbReference type="FunCoup" id="A0A7R8YRZ1">
    <property type="interactions" value="5"/>
</dbReference>
<feature type="region of interest" description="Disordered" evidence="1">
    <location>
        <begin position="190"/>
        <end position="215"/>
    </location>
</feature>
<dbReference type="Proteomes" id="UP000594454">
    <property type="component" value="Chromosome 2"/>
</dbReference>
<name>A0A7R8YRZ1_HERIL</name>
<feature type="compositionally biased region" description="Basic and acidic residues" evidence="1">
    <location>
        <begin position="200"/>
        <end position="212"/>
    </location>
</feature>
<evidence type="ECO:0000256" key="1">
    <source>
        <dbReference type="SAM" id="MobiDB-lite"/>
    </source>
</evidence>
<reference evidence="3 4" key="1">
    <citation type="submission" date="2020-11" db="EMBL/GenBank/DDBJ databases">
        <authorList>
            <person name="Wallbank WR R."/>
            <person name="Pardo Diaz C."/>
            <person name="Kozak K."/>
            <person name="Martin S."/>
            <person name="Jiggins C."/>
            <person name="Moest M."/>
            <person name="Warren A I."/>
            <person name="Generalovic N T."/>
            <person name="Byers J.R.P. K."/>
            <person name="Montejo-Kovacevich G."/>
            <person name="Yen C E."/>
        </authorList>
    </citation>
    <scope>NUCLEOTIDE SEQUENCE [LARGE SCALE GENOMIC DNA]</scope>
</reference>
<dbReference type="Pfam" id="PF00168">
    <property type="entry name" value="C2"/>
    <property type="match status" value="1"/>
</dbReference>
<protein>
    <recommendedName>
        <fullName evidence="2">C2 domain-containing protein</fullName>
    </recommendedName>
</protein>
<evidence type="ECO:0000313" key="4">
    <source>
        <dbReference type="Proteomes" id="UP000594454"/>
    </source>
</evidence>